<reference evidence="2" key="1">
    <citation type="submission" date="2012-12" db="EMBL/GenBank/DDBJ databases">
        <title>Identification and characterization of a phenylalanine ammonia-lyase gene family in Isatis indigotica Fort.</title>
        <authorList>
            <person name="Liu Q."/>
            <person name="Chen J."/>
            <person name="Zhou X."/>
            <person name="Di P."/>
            <person name="Xiao Y."/>
            <person name="Xuan H."/>
            <person name="Zhang L."/>
            <person name="Chen W."/>
        </authorList>
    </citation>
    <scope>NUCLEOTIDE SEQUENCE</scope>
    <source>
        <tissue evidence="2">Salivary gland</tissue>
    </source>
</reference>
<dbReference type="SUPFAM" id="SSF49899">
    <property type="entry name" value="Concanavalin A-like lectins/glucanases"/>
    <property type="match status" value="1"/>
</dbReference>
<dbReference type="InterPro" id="IPR013320">
    <property type="entry name" value="ConA-like_dom_sf"/>
</dbReference>
<sequence length="331" mass="36920">MLVNLRYVLAVSCVLWCVVDAVANADAAELGSRLEEDAIELDLLKMLNISDSQKGVGQTAGPIADLPAWKLFSGLNVVQIPLEPEEKFRDHLVSSNALSAIFVAKPNRRTVATLFSVHLPGKMSPLLQVAINFRTRRFVLSYTVPDEVRKLGTPVSEVPKLDFGDGSRYGLADGAEELEQTIDVEGFQLNSANVRHVKFKLASASATKKKSLGWVWIGVTVTPERVTLYENCEEPVSAELAVSPLLRFPSEALVYFRQEPGLKRKFVGSVQVARMYSGHFVSRPWACDRDLSTQCPHMILPCSIFFFFFFRIGHLDFFNFKPFSAQPSFRS</sequence>
<dbReference type="Gene3D" id="2.60.120.200">
    <property type="match status" value="1"/>
</dbReference>
<evidence type="ECO:0000256" key="1">
    <source>
        <dbReference type="SAM" id="SignalP"/>
    </source>
</evidence>
<dbReference type="AlphaFoldDB" id="A0A0K8RE72"/>
<feature type="signal peptide" evidence="1">
    <location>
        <begin position="1"/>
        <end position="21"/>
    </location>
</feature>
<accession>A0A0K8RE72</accession>
<keyword evidence="1" id="KW-0732">Signal</keyword>
<proteinExistence type="evidence at transcript level"/>
<dbReference type="EMBL" id="GADI01004363">
    <property type="protein sequence ID" value="JAA69445.1"/>
    <property type="molecule type" value="mRNA"/>
</dbReference>
<name>A0A0K8RE72_IXORI</name>
<organism evidence="2">
    <name type="scientific">Ixodes ricinus</name>
    <name type="common">Common tick</name>
    <name type="synonym">Acarus ricinus</name>
    <dbReference type="NCBI Taxonomy" id="34613"/>
    <lineage>
        <taxon>Eukaryota</taxon>
        <taxon>Metazoa</taxon>
        <taxon>Ecdysozoa</taxon>
        <taxon>Arthropoda</taxon>
        <taxon>Chelicerata</taxon>
        <taxon>Arachnida</taxon>
        <taxon>Acari</taxon>
        <taxon>Parasitiformes</taxon>
        <taxon>Ixodida</taxon>
        <taxon>Ixodoidea</taxon>
        <taxon>Ixodidae</taxon>
        <taxon>Ixodinae</taxon>
        <taxon>Ixodes</taxon>
    </lineage>
</organism>
<evidence type="ECO:0000313" key="2">
    <source>
        <dbReference type="EMBL" id="JAA69445.1"/>
    </source>
</evidence>
<feature type="chain" id="PRO_5005517701" evidence="1">
    <location>
        <begin position="22"/>
        <end position="331"/>
    </location>
</feature>
<protein>
    <submittedName>
        <fullName evidence="2">Putative secreted protein</fullName>
    </submittedName>
</protein>